<evidence type="ECO:0000313" key="3">
    <source>
        <dbReference type="EMBL" id="BAT71024.1"/>
    </source>
</evidence>
<feature type="signal peptide" evidence="1">
    <location>
        <begin position="1"/>
        <end position="22"/>
    </location>
</feature>
<dbReference type="OrthoDB" id="5405312at2"/>
<dbReference type="KEGG" id="ttk:TST_0215"/>
<reference evidence="4" key="1">
    <citation type="journal article" date="2018" name="Science">
        <title>A primordial and reversible TCA cycle in a facultatively chemolithoautotrophic thermophile.</title>
        <authorList>
            <person name="Nunoura T."/>
            <person name="Chikaraishi Y."/>
            <person name="Izaki R."/>
            <person name="Suwa T."/>
            <person name="Sato T."/>
            <person name="Harada T."/>
            <person name="Mori K."/>
            <person name="Kato Y."/>
            <person name="Miyazaki M."/>
            <person name="Shimamura S."/>
            <person name="Yanagawa K."/>
            <person name="Shuto A."/>
            <person name="Ohkouchi N."/>
            <person name="Fujita N."/>
            <person name="Takaki Y."/>
            <person name="Atomi H."/>
            <person name="Takai K."/>
        </authorList>
    </citation>
    <scope>NUCLEOTIDE SEQUENCE [LARGE SCALE GENOMIC DNA]</scope>
    <source>
        <strain evidence="4">DSM 17441 / JCM 13301 / NBRC 103674 / ABI70S6</strain>
    </source>
</reference>
<dbReference type="InterPro" id="IPR010177">
    <property type="entry name" value="Paired_CXXCH_1"/>
</dbReference>
<dbReference type="Gene3D" id="1.10.287.3080">
    <property type="match status" value="1"/>
</dbReference>
<feature type="domain" description="Doubled CXXCH motif" evidence="2">
    <location>
        <begin position="184"/>
        <end position="215"/>
    </location>
</feature>
<keyword evidence="4" id="KW-1185">Reference proteome</keyword>
<sequence>MFALRILTALLLVTLACVPQQRAEISPGKAQKSFSYYTKELKPLTVEECGRCHYSVYQSLKSAGGKHSGVLCARCHKQFHVYNPAKNNWSQIMPKCEACHKLPHGPSVTHCGACHVNPHAPKKIPMAAIEKKCGQCHPGPVSEIKVYPSKHTEVGCTGCHENRHGYVPDCSNCHEPHVPGQKMSDCLKCHPVHSPTRISYTVDTPNEICGSCHEEPYRHLREKITKHSALTCAKCHPRHGKILRCVKCHGKPHSEAMLKRFPNCLSCHIDPHYLPAKKEEVHKDKGS</sequence>
<name>A0A0S3QRQ6_THET7</name>
<evidence type="ECO:0000259" key="2">
    <source>
        <dbReference type="Pfam" id="PF09699"/>
    </source>
</evidence>
<gene>
    <name evidence="3" type="ORF">TST_0215</name>
</gene>
<dbReference type="STRING" id="1298851.TST_0215"/>
<feature type="chain" id="PRO_5006616364" evidence="1">
    <location>
        <begin position="23"/>
        <end position="287"/>
    </location>
</feature>
<dbReference type="InterPro" id="IPR036280">
    <property type="entry name" value="Multihaem_cyt_sf"/>
</dbReference>
<dbReference type="EMBL" id="AP013035">
    <property type="protein sequence ID" value="BAT71024.1"/>
    <property type="molecule type" value="Genomic_DNA"/>
</dbReference>
<dbReference type="PROSITE" id="PS51257">
    <property type="entry name" value="PROKAR_LIPOPROTEIN"/>
    <property type="match status" value="1"/>
</dbReference>
<organism evidence="3 4">
    <name type="scientific">Thermosulfidibacter takaii (strain DSM 17441 / JCM 13301 / NBRC 103674 / ABI70S6)</name>
    <dbReference type="NCBI Taxonomy" id="1298851"/>
    <lineage>
        <taxon>Bacteria</taxon>
        <taxon>Pseudomonadati</taxon>
        <taxon>Thermosulfidibacterota</taxon>
        <taxon>Thermosulfidibacteria</taxon>
        <taxon>Thermosulfidibacterales</taxon>
        <taxon>Thermosulfidibacteraceae</taxon>
    </lineage>
</organism>
<dbReference type="Gene3D" id="3.90.10.10">
    <property type="entry name" value="Cytochrome C3"/>
    <property type="match status" value="1"/>
</dbReference>
<dbReference type="RefSeq" id="WP_068548849.1">
    <property type="nucleotide sequence ID" value="NZ_AP013035.1"/>
</dbReference>
<proteinExistence type="predicted"/>
<protein>
    <submittedName>
        <fullName evidence="3">Cytochrome c family protein</fullName>
    </submittedName>
</protein>
<accession>A0A0S3QRQ6</accession>
<keyword evidence="1" id="KW-0732">Signal</keyword>
<dbReference type="Proteomes" id="UP000063234">
    <property type="component" value="Chromosome"/>
</dbReference>
<dbReference type="AlphaFoldDB" id="A0A0S3QRQ6"/>
<evidence type="ECO:0000256" key="1">
    <source>
        <dbReference type="SAM" id="SignalP"/>
    </source>
</evidence>
<dbReference type="SUPFAM" id="SSF48695">
    <property type="entry name" value="Multiheme cytochromes"/>
    <property type="match status" value="1"/>
</dbReference>
<dbReference type="Pfam" id="PF09699">
    <property type="entry name" value="Paired_CXXCH_1"/>
    <property type="match status" value="1"/>
</dbReference>
<evidence type="ECO:0000313" key="4">
    <source>
        <dbReference type="Proteomes" id="UP000063234"/>
    </source>
</evidence>